<dbReference type="VEuPathDB" id="CryptoDB:cand_009850"/>
<accession>A0A1J4MT25</accession>
<evidence type="ECO:0000313" key="2">
    <source>
        <dbReference type="Proteomes" id="UP000186804"/>
    </source>
</evidence>
<sequence length="162" mass="19311">MHPSNRRKSGRRYILDIEASPYLEARIRNILIDERKNLRRYVQKSVYFQESSIERFSNNEQYKLEEISELDKMIHKLEEIQSHLLRLLVSKNKLYTELIKLKDIQTKELSEIETTNKLQECKLLQPNNIFKNKINDIITQIISLRNQGDNVNSSKEDHISIL</sequence>
<dbReference type="Proteomes" id="UP000186804">
    <property type="component" value="Unassembled WGS sequence"/>
</dbReference>
<dbReference type="EMBL" id="LRBS01000040">
    <property type="protein sequence ID" value="OII77336.1"/>
    <property type="molecule type" value="Genomic_DNA"/>
</dbReference>
<reference evidence="1 2" key="1">
    <citation type="submission" date="2016-10" db="EMBL/GenBank/DDBJ databases">
        <title>Reductive evolution of mitochondrial metabolism and differential evolution of invasion-related proteins in Cryptosporidium.</title>
        <authorList>
            <person name="Liu S."/>
            <person name="Roellig D.M."/>
            <person name="Guo Y."/>
            <person name="Li N."/>
            <person name="Frace M.A."/>
            <person name="Tang K."/>
            <person name="Zhang L."/>
            <person name="Feng Y."/>
            <person name="Xiao L."/>
        </authorList>
    </citation>
    <scope>NUCLEOTIDE SEQUENCE [LARGE SCALE GENOMIC DNA]</scope>
    <source>
        <strain evidence="1">30847</strain>
    </source>
</reference>
<proteinExistence type="predicted"/>
<dbReference type="AlphaFoldDB" id="A0A1J4MT25"/>
<protein>
    <submittedName>
        <fullName evidence="1">Uncharacterized protein</fullName>
    </submittedName>
</protein>
<organism evidence="1 2">
    <name type="scientific">Cryptosporidium andersoni</name>
    <dbReference type="NCBI Taxonomy" id="117008"/>
    <lineage>
        <taxon>Eukaryota</taxon>
        <taxon>Sar</taxon>
        <taxon>Alveolata</taxon>
        <taxon>Apicomplexa</taxon>
        <taxon>Conoidasida</taxon>
        <taxon>Coccidia</taxon>
        <taxon>Eucoccidiorida</taxon>
        <taxon>Eimeriorina</taxon>
        <taxon>Cryptosporidiidae</taxon>
        <taxon>Cryptosporidium</taxon>
    </lineage>
</organism>
<dbReference type="OrthoDB" id="341614at2759"/>
<evidence type="ECO:0000313" key="1">
    <source>
        <dbReference type="EMBL" id="OII77336.1"/>
    </source>
</evidence>
<comment type="caution">
    <text evidence="1">The sequence shown here is derived from an EMBL/GenBank/DDBJ whole genome shotgun (WGS) entry which is preliminary data.</text>
</comment>
<keyword evidence="2" id="KW-1185">Reference proteome</keyword>
<gene>
    <name evidence="1" type="ORF">cand_009850</name>
</gene>
<dbReference type="RefSeq" id="XP_067069182.1">
    <property type="nucleotide sequence ID" value="XM_067211224.1"/>
</dbReference>
<dbReference type="GeneID" id="92365170"/>
<name>A0A1J4MT25_9CRYT</name>